<dbReference type="KEGG" id="bay:RBAM_017380"/>
<dbReference type="HOGENOM" id="CLU_1665847_0_0_9"/>
<feature type="transmembrane region" description="Helical" evidence="1">
    <location>
        <begin position="55"/>
        <end position="77"/>
    </location>
</feature>
<reference evidence="2 3" key="1">
    <citation type="journal article" date="2007" name="Nat. Biotechnol.">
        <title>Comparative analysis of the complete genome sequence of the plant growth-promoting bacterium Bacillus amyloliquefaciens FZB42.</title>
        <authorList>
            <person name="Chen X.H."/>
            <person name="Koumoutsi A."/>
            <person name="Scholz R."/>
            <person name="Eisenreich A."/>
            <person name="Schneider K."/>
            <person name="Heinemeyer I."/>
            <person name="Morgenstern B."/>
            <person name="Voss B."/>
            <person name="Hess W.R."/>
            <person name="Reva O."/>
            <person name="Junge H."/>
            <person name="Voigt B."/>
            <person name="Jungblut P.R."/>
            <person name="Vater J."/>
            <person name="Sussmuth R."/>
            <person name="Liesegang H."/>
            <person name="Strittmatter A."/>
            <person name="Gottschalk G."/>
            <person name="Borriss R."/>
        </authorList>
    </citation>
    <scope>NUCLEOTIDE SEQUENCE [LARGE SCALE GENOMIC DNA]</scope>
    <source>
        <strain evidence="3">DSM 23117 / BGSC 10A6 / LMG 26770 / FZB42</strain>
    </source>
</reference>
<keyword evidence="1" id="KW-0812">Transmembrane</keyword>
<evidence type="ECO:0000256" key="1">
    <source>
        <dbReference type="SAM" id="Phobius"/>
    </source>
</evidence>
<organism evidence="2 3">
    <name type="scientific">Bacillus velezensis (strain DSM 23117 / BGSC 10A6 / LMG 26770 / FZB42)</name>
    <name type="common">Bacillus amyloliquefaciens subsp. plantarum</name>
    <dbReference type="NCBI Taxonomy" id="326423"/>
    <lineage>
        <taxon>Bacteria</taxon>
        <taxon>Bacillati</taxon>
        <taxon>Bacillota</taxon>
        <taxon>Bacilli</taxon>
        <taxon>Bacillales</taxon>
        <taxon>Bacillaceae</taxon>
        <taxon>Bacillus</taxon>
        <taxon>Bacillus amyloliquefaciens group</taxon>
    </lineage>
</organism>
<sequence length="160" mass="18116">MTYWVNGVKDEDKSGVFEREKSAEDTTDPSSNMLSAKYWTEYVSDCLGDKNISQWAITGLAILYGTSCELLIFGIVFKEWITTPFGLFASFFIEAILAQAGVETLPLTRVKIKNVYLRLVFLKSKNAIKLLMASVRTKGCNVWETNINRQCARKGMQHLQ</sequence>
<protein>
    <submittedName>
        <fullName evidence="2">Uncharacterized protein</fullName>
    </submittedName>
</protein>
<evidence type="ECO:0000313" key="3">
    <source>
        <dbReference type="Proteomes" id="UP000001120"/>
    </source>
</evidence>
<keyword evidence="1" id="KW-1133">Transmembrane helix</keyword>
<dbReference type="EMBL" id="CP000560">
    <property type="protein sequence ID" value="ABS74101.1"/>
    <property type="molecule type" value="Genomic_DNA"/>
</dbReference>
<name>A7Z525_BACVZ</name>
<dbReference type="AlphaFoldDB" id="A7Z525"/>
<evidence type="ECO:0000313" key="2">
    <source>
        <dbReference type="EMBL" id="ABS74101.1"/>
    </source>
</evidence>
<keyword evidence="1" id="KW-0472">Membrane</keyword>
<proteinExistence type="predicted"/>
<dbReference type="Proteomes" id="UP000001120">
    <property type="component" value="Chromosome"/>
</dbReference>
<keyword evidence="3" id="KW-1185">Reference proteome</keyword>
<accession>A7Z525</accession>
<gene>
    <name evidence="2" type="ordered locus">RBAM_017380</name>
</gene>
<dbReference type="RefSeq" id="WP_012117624.1">
    <property type="nucleotide sequence ID" value="NC_009725.2"/>
</dbReference>
<dbReference type="GeneID" id="93080872"/>